<reference evidence="2 3" key="1">
    <citation type="journal article" date="2018" name="Sci. Rep.">
        <title>Genomic signatures of local adaptation to the degree of environmental predictability in rotifers.</title>
        <authorList>
            <person name="Franch-Gras L."/>
            <person name="Hahn C."/>
            <person name="Garcia-Roger E.M."/>
            <person name="Carmona M.J."/>
            <person name="Serra M."/>
            <person name="Gomez A."/>
        </authorList>
    </citation>
    <scope>NUCLEOTIDE SEQUENCE [LARGE SCALE GENOMIC DNA]</scope>
    <source>
        <strain evidence="2">HYR1</strain>
    </source>
</reference>
<evidence type="ECO:0000256" key="1">
    <source>
        <dbReference type="SAM" id="Phobius"/>
    </source>
</evidence>
<comment type="caution">
    <text evidence="2">The sequence shown here is derived from an EMBL/GenBank/DDBJ whole genome shotgun (WGS) entry which is preliminary data.</text>
</comment>
<organism evidence="2 3">
    <name type="scientific">Brachionus plicatilis</name>
    <name type="common">Marine rotifer</name>
    <name type="synonym">Brachionus muelleri</name>
    <dbReference type="NCBI Taxonomy" id="10195"/>
    <lineage>
        <taxon>Eukaryota</taxon>
        <taxon>Metazoa</taxon>
        <taxon>Spiralia</taxon>
        <taxon>Gnathifera</taxon>
        <taxon>Rotifera</taxon>
        <taxon>Eurotatoria</taxon>
        <taxon>Monogononta</taxon>
        <taxon>Pseudotrocha</taxon>
        <taxon>Ploima</taxon>
        <taxon>Brachionidae</taxon>
        <taxon>Brachionus</taxon>
    </lineage>
</organism>
<proteinExistence type="predicted"/>
<accession>A0A3M7QB14</accession>
<evidence type="ECO:0000313" key="3">
    <source>
        <dbReference type="Proteomes" id="UP000276133"/>
    </source>
</evidence>
<protein>
    <submittedName>
        <fullName evidence="2">Uncharacterized protein</fullName>
    </submittedName>
</protein>
<feature type="transmembrane region" description="Helical" evidence="1">
    <location>
        <begin position="41"/>
        <end position="61"/>
    </location>
</feature>
<dbReference type="AlphaFoldDB" id="A0A3M7QB14"/>
<keyword evidence="1" id="KW-0812">Transmembrane</keyword>
<keyword evidence="1" id="KW-0472">Membrane</keyword>
<keyword evidence="3" id="KW-1185">Reference proteome</keyword>
<name>A0A3M7QB14_BRAPC</name>
<dbReference type="EMBL" id="REGN01006719">
    <property type="protein sequence ID" value="RNA08503.1"/>
    <property type="molecule type" value="Genomic_DNA"/>
</dbReference>
<gene>
    <name evidence="2" type="ORF">BpHYR1_048766</name>
</gene>
<dbReference type="Proteomes" id="UP000276133">
    <property type="component" value="Unassembled WGS sequence"/>
</dbReference>
<sequence>MCNYIADFVDILLTYGQRLHGAHNKRFKNTHPHLFKSLGLFIRRVFLISYKLGLATFRILFYKRLCSIPASHYCDKPLTIYFRIKQSLNFILLCSDLFIILLNVNKIGKI</sequence>
<keyword evidence="1" id="KW-1133">Transmembrane helix</keyword>
<evidence type="ECO:0000313" key="2">
    <source>
        <dbReference type="EMBL" id="RNA08503.1"/>
    </source>
</evidence>